<dbReference type="SUPFAM" id="SSF55008">
    <property type="entry name" value="HMA, heavy metal-associated domain"/>
    <property type="match status" value="1"/>
</dbReference>
<proteinExistence type="predicted"/>
<organism evidence="3 4">
    <name type="scientific">Pseudopedobacter saltans</name>
    <dbReference type="NCBI Taxonomy" id="151895"/>
    <lineage>
        <taxon>Bacteria</taxon>
        <taxon>Pseudomonadati</taxon>
        <taxon>Bacteroidota</taxon>
        <taxon>Sphingobacteriia</taxon>
        <taxon>Sphingobacteriales</taxon>
        <taxon>Sphingobacteriaceae</taxon>
        <taxon>Pseudopedobacter</taxon>
    </lineage>
</organism>
<protein>
    <submittedName>
        <fullName evidence="3">Mercury transporter</fullName>
    </submittedName>
</protein>
<evidence type="ECO:0000259" key="2">
    <source>
        <dbReference type="Pfam" id="PF11827"/>
    </source>
</evidence>
<dbReference type="AlphaFoldDB" id="A0A2W5H3R7"/>
<feature type="chain" id="PRO_5016005701" evidence="1">
    <location>
        <begin position="23"/>
        <end position="290"/>
    </location>
</feature>
<feature type="domain" description="DUF3347" evidence="2">
    <location>
        <begin position="154"/>
        <end position="241"/>
    </location>
</feature>
<dbReference type="Gene3D" id="3.30.70.100">
    <property type="match status" value="1"/>
</dbReference>
<dbReference type="Pfam" id="PF11827">
    <property type="entry name" value="DUF3347"/>
    <property type="match status" value="1"/>
</dbReference>
<comment type="caution">
    <text evidence="3">The sequence shown here is derived from an EMBL/GenBank/DDBJ whole genome shotgun (WGS) entry which is preliminary data.</text>
</comment>
<accession>A0A2W5H3R7</accession>
<reference evidence="3 4" key="1">
    <citation type="submission" date="2017-11" db="EMBL/GenBank/DDBJ databases">
        <title>Infants hospitalized years apart are colonized by the same room-sourced microbial strains.</title>
        <authorList>
            <person name="Brooks B."/>
            <person name="Olm M.R."/>
            <person name="Firek B.A."/>
            <person name="Baker R."/>
            <person name="Thomas B.C."/>
            <person name="Morowitz M.J."/>
            <person name="Banfield J.F."/>
        </authorList>
    </citation>
    <scope>NUCLEOTIDE SEQUENCE [LARGE SCALE GENOMIC DNA]</scope>
    <source>
        <strain evidence="3">S2_009_000_R2_76</strain>
    </source>
</reference>
<dbReference type="InterPro" id="IPR036163">
    <property type="entry name" value="HMA_dom_sf"/>
</dbReference>
<gene>
    <name evidence="3" type="ORF">DI598_09820</name>
</gene>
<dbReference type="EMBL" id="QFOI01000157">
    <property type="protein sequence ID" value="PZP48619.1"/>
    <property type="molecule type" value="Genomic_DNA"/>
</dbReference>
<evidence type="ECO:0000313" key="3">
    <source>
        <dbReference type="EMBL" id="PZP48619.1"/>
    </source>
</evidence>
<dbReference type="GO" id="GO:0046872">
    <property type="term" value="F:metal ion binding"/>
    <property type="evidence" value="ECO:0007669"/>
    <property type="project" value="InterPro"/>
</dbReference>
<evidence type="ECO:0000313" key="4">
    <source>
        <dbReference type="Proteomes" id="UP000249645"/>
    </source>
</evidence>
<name>A0A2W5H3R7_9SPHI</name>
<feature type="signal peptide" evidence="1">
    <location>
        <begin position="1"/>
        <end position="22"/>
    </location>
</feature>
<dbReference type="InterPro" id="IPR021782">
    <property type="entry name" value="DUF3347"/>
</dbReference>
<keyword evidence="1" id="KW-0732">Signal</keyword>
<dbReference type="Proteomes" id="UP000249645">
    <property type="component" value="Unassembled WGS sequence"/>
</dbReference>
<sequence>MKALSKLMTVITMLLSSINGFAQIRNAKTEIVKIYGNCNLCKANIEKAGSQKKLVSVDWDKNRQTAILTYDKKKSSKDEILKRIALIGYDSESFRAPDAIYAKLAKCCQYDRPLKTLVHNIDSSSMRAEQGVHVKMITSVNLLELQDSSHFKHVFDGYFSVEDALVNTDAIAAASNSFNLTVAIKTVDMNKLSPDEHFVWMEMFNNLLNNAENISKSKDIIKQRDAFVALSVDIYELAKVSKWDRPVYYQHCPMYNGGKGANWLSQESKIKNPFYGSKMVTCGSTIETLK</sequence>
<evidence type="ECO:0000256" key="1">
    <source>
        <dbReference type="SAM" id="SignalP"/>
    </source>
</evidence>